<name>A0A5N6TPI8_ASPAV</name>
<keyword evidence="3" id="KW-1185">Reference proteome</keyword>
<dbReference type="Pfam" id="PF08881">
    <property type="entry name" value="CVNH"/>
    <property type="match status" value="1"/>
</dbReference>
<dbReference type="InterPro" id="IPR036673">
    <property type="entry name" value="Cyanovirin-N_sf"/>
</dbReference>
<protein>
    <recommendedName>
        <fullName evidence="1">Cyanovirin-N domain-containing protein</fullName>
    </recommendedName>
</protein>
<accession>A0A5N6TPI8</accession>
<sequence>MTLSFTAAIAARYDTFATPGTAANSLSPRFIVEPPLSFAQQHRRLCDWVELDRHQEPMLLTARCQSFAGDIVDNELDLNMCVGWSDATLPPGFVPHANGNGLVEGKCSDCRLSHGNEIDQFGDIHCQCERGNPDERTPMRLNGVMYVEDGVMKCHNGLHGKVRVIESVRGAALLRQLRNDRQTPPKPGAK</sequence>
<reference evidence="2 3" key="1">
    <citation type="submission" date="2019-04" db="EMBL/GenBank/DDBJ databases">
        <title>Friends and foes A comparative genomics study of 23 Aspergillus species from section Flavi.</title>
        <authorList>
            <consortium name="DOE Joint Genome Institute"/>
            <person name="Kjaerbolling I."/>
            <person name="Vesth T."/>
            <person name="Frisvad J.C."/>
            <person name="Nybo J.L."/>
            <person name="Theobald S."/>
            <person name="Kildgaard S."/>
            <person name="Isbrandt T."/>
            <person name="Kuo A."/>
            <person name="Sato A."/>
            <person name="Lyhne E.K."/>
            <person name="Kogle M.E."/>
            <person name="Wiebenga A."/>
            <person name="Kun R.S."/>
            <person name="Lubbers R.J."/>
            <person name="Makela M.R."/>
            <person name="Barry K."/>
            <person name="Chovatia M."/>
            <person name="Clum A."/>
            <person name="Daum C."/>
            <person name="Haridas S."/>
            <person name="He G."/>
            <person name="LaButti K."/>
            <person name="Lipzen A."/>
            <person name="Mondo S."/>
            <person name="Riley R."/>
            <person name="Salamov A."/>
            <person name="Simmons B.A."/>
            <person name="Magnuson J.K."/>
            <person name="Henrissat B."/>
            <person name="Mortensen U.H."/>
            <person name="Larsen T.O."/>
            <person name="Devries R.P."/>
            <person name="Grigoriev I.V."/>
            <person name="Machida M."/>
            <person name="Baker S.E."/>
            <person name="Andersen M.R."/>
        </authorList>
    </citation>
    <scope>NUCLEOTIDE SEQUENCE [LARGE SCALE GENOMIC DNA]</scope>
    <source>
        <strain evidence="2 3">IBT 18842</strain>
    </source>
</reference>
<feature type="domain" description="Cyanovirin-N" evidence="1">
    <location>
        <begin position="45"/>
        <end position="152"/>
    </location>
</feature>
<evidence type="ECO:0000259" key="1">
    <source>
        <dbReference type="Pfam" id="PF08881"/>
    </source>
</evidence>
<dbReference type="Gene3D" id="2.30.60.10">
    <property type="entry name" value="Cyanovirin-N"/>
    <property type="match status" value="1"/>
</dbReference>
<gene>
    <name evidence="2" type="ORF">BDV25DRAFT_142009</name>
</gene>
<dbReference type="InterPro" id="IPR011058">
    <property type="entry name" value="Cyanovirin-N"/>
</dbReference>
<dbReference type="EMBL" id="ML742170">
    <property type="protein sequence ID" value="KAE8148207.1"/>
    <property type="molecule type" value="Genomic_DNA"/>
</dbReference>
<dbReference type="AlphaFoldDB" id="A0A5N6TPI8"/>
<evidence type="ECO:0000313" key="3">
    <source>
        <dbReference type="Proteomes" id="UP000325780"/>
    </source>
</evidence>
<evidence type="ECO:0000313" key="2">
    <source>
        <dbReference type="EMBL" id="KAE8148207.1"/>
    </source>
</evidence>
<proteinExistence type="predicted"/>
<dbReference type="SUPFAM" id="SSF51322">
    <property type="entry name" value="Cyanovirin-N"/>
    <property type="match status" value="1"/>
</dbReference>
<organism evidence="2 3">
    <name type="scientific">Aspergillus avenaceus</name>
    <dbReference type="NCBI Taxonomy" id="36643"/>
    <lineage>
        <taxon>Eukaryota</taxon>
        <taxon>Fungi</taxon>
        <taxon>Dikarya</taxon>
        <taxon>Ascomycota</taxon>
        <taxon>Pezizomycotina</taxon>
        <taxon>Eurotiomycetes</taxon>
        <taxon>Eurotiomycetidae</taxon>
        <taxon>Eurotiales</taxon>
        <taxon>Aspergillaceae</taxon>
        <taxon>Aspergillus</taxon>
        <taxon>Aspergillus subgen. Circumdati</taxon>
    </lineage>
</organism>
<dbReference type="Proteomes" id="UP000325780">
    <property type="component" value="Unassembled WGS sequence"/>
</dbReference>